<evidence type="ECO:0000256" key="4">
    <source>
        <dbReference type="ARBA" id="ARBA00023242"/>
    </source>
</evidence>
<comment type="caution">
    <text evidence="8">The sequence shown here is derived from an EMBL/GenBank/DDBJ whole genome shotgun (WGS) entry which is preliminary data.</text>
</comment>
<dbReference type="FunFam" id="3.30.70.330:FF:000406">
    <property type="entry name" value="Related to Nucleolar protein NOP4"/>
    <property type="match status" value="1"/>
</dbReference>
<evidence type="ECO:0000256" key="1">
    <source>
        <dbReference type="ARBA" id="ARBA00004123"/>
    </source>
</evidence>
<keyword evidence="2" id="KW-0677">Repeat</keyword>
<comment type="subcellular location">
    <subcellularLocation>
        <location evidence="1">Nucleus</location>
    </subcellularLocation>
</comment>
<dbReference type="GO" id="GO:0003729">
    <property type="term" value="F:mRNA binding"/>
    <property type="evidence" value="ECO:0007669"/>
    <property type="project" value="TreeGrafter"/>
</dbReference>
<keyword evidence="9" id="KW-1185">Reference proteome</keyword>
<feature type="domain" description="RRM" evidence="7">
    <location>
        <begin position="244"/>
        <end position="341"/>
    </location>
</feature>
<dbReference type="Proteomes" id="UP001203297">
    <property type="component" value="Unassembled WGS sequence"/>
</dbReference>
<dbReference type="PANTHER" id="PTHR48039">
    <property type="entry name" value="RNA-BINDING MOTIF PROTEIN 14B"/>
    <property type="match status" value="1"/>
</dbReference>
<feature type="domain" description="RRM" evidence="7">
    <location>
        <begin position="406"/>
        <end position="520"/>
    </location>
</feature>
<feature type="compositionally biased region" description="Basic and acidic residues" evidence="6">
    <location>
        <begin position="386"/>
        <end position="396"/>
    </location>
</feature>
<feature type="region of interest" description="Disordered" evidence="6">
    <location>
        <begin position="385"/>
        <end position="404"/>
    </location>
</feature>
<dbReference type="PANTHER" id="PTHR48039:SF5">
    <property type="entry name" value="RNA-BINDING PROTEIN 28"/>
    <property type="match status" value="1"/>
</dbReference>
<gene>
    <name evidence="8" type="ORF">B0F90DRAFT_1668364</name>
</gene>
<evidence type="ECO:0000256" key="3">
    <source>
        <dbReference type="ARBA" id="ARBA00022884"/>
    </source>
</evidence>
<feature type="compositionally biased region" description="Basic and acidic residues" evidence="6">
    <location>
        <begin position="105"/>
        <end position="115"/>
    </location>
</feature>
<dbReference type="InterPro" id="IPR012677">
    <property type="entry name" value="Nucleotide-bd_a/b_plait_sf"/>
</dbReference>
<evidence type="ECO:0000313" key="9">
    <source>
        <dbReference type="Proteomes" id="UP001203297"/>
    </source>
</evidence>
<dbReference type="Gene3D" id="3.30.70.330">
    <property type="match status" value="3"/>
</dbReference>
<keyword evidence="4" id="KW-0539">Nucleus</keyword>
<dbReference type="InterPro" id="IPR035979">
    <property type="entry name" value="RBD_domain_sf"/>
</dbReference>
<evidence type="ECO:0000259" key="7">
    <source>
        <dbReference type="PROSITE" id="PS50102"/>
    </source>
</evidence>
<accession>A0AAD4QKR7</accession>
<dbReference type="InterPro" id="IPR051945">
    <property type="entry name" value="RRM_MRD1_RNA_proc_ribogen"/>
</dbReference>
<protein>
    <recommendedName>
        <fullName evidence="7">RRM domain-containing protein</fullName>
    </recommendedName>
</protein>
<keyword evidence="3 5" id="KW-0694">RNA-binding</keyword>
<dbReference type="AlphaFoldDB" id="A0AAD4QKR7"/>
<dbReference type="SUPFAM" id="SSF54928">
    <property type="entry name" value="RNA-binding domain, RBD"/>
    <property type="match status" value="2"/>
</dbReference>
<evidence type="ECO:0000256" key="5">
    <source>
        <dbReference type="PROSITE-ProRule" id="PRU00176"/>
    </source>
</evidence>
<dbReference type="InterPro" id="IPR034808">
    <property type="entry name" value="Nop4p_RRM3"/>
</dbReference>
<feature type="region of interest" description="Disordered" evidence="6">
    <location>
        <begin position="626"/>
        <end position="647"/>
    </location>
</feature>
<dbReference type="SMART" id="SM00360">
    <property type="entry name" value="RRM"/>
    <property type="match status" value="4"/>
</dbReference>
<evidence type="ECO:0000313" key="8">
    <source>
        <dbReference type="EMBL" id="KAI0300568.1"/>
    </source>
</evidence>
<dbReference type="Pfam" id="PF00076">
    <property type="entry name" value="RRM_1"/>
    <property type="match status" value="3"/>
</dbReference>
<reference evidence="8" key="1">
    <citation type="journal article" date="2022" name="New Phytol.">
        <title>Evolutionary transition to the ectomycorrhizal habit in the genomes of a hyperdiverse lineage of mushroom-forming fungi.</title>
        <authorList>
            <person name="Looney B."/>
            <person name="Miyauchi S."/>
            <person name="Morin E."/>
            <person name="Drula E."/>
            <person name="Courty P.E."/>
            <person name="Kohler A."/>
            <person name="Kuo A."/>
            <person name="LaButti K."/>
            <person name="Pangilinan J."/>
            <person name="Lipzen A."/>
            <person name="Riley R."/>
            <person name="Andreopoulos W."/>
            <person name="He G."/>
            <person name="Johnson J."/>
            <person name="Nolan M."/>
            <person name="Tritt A."/>
            <person name="Barry K.W."/>
            <person name="Grigoriev I.V."/>
            <person name="Nagy L.G."/>
            <person name="Hibbett D."/>
            <person name="Henrissat B."/>
            <person name="Matheny P.B."/>
            <person name="Labbe J."/>
            <person name="Martin F.M."/>
        </authorList>
    </citation>
    <scope>NUCLEOTIDE SEQUENCE</scope>
    <source>
        <strain evidence="8">BPL690</strain>
    </source>
</reference>
<evidence type="ECO:0000256" key="6">
    <source>
        <dbReference type="SAM" id="MobiDB-lite"/>
    </source>
</evidence>
<sequence>MSLSTLGKRKIVPSDASDSLNNFHGSTLFVSNLPYTATSTDLKTLFSDIAPVRSAFVVLDRGTSTSKGVGYVSFTIPEDAKAAFDTISENGIILDGRSLRVEWAENKPGRAERGKKSSSLTIPTVESPARPKGHASASSRDPLAIRTIVISGLPHVDSKGLWKKIRKCEGAGDVKWPIKRDNGVDDVSTAAHVLFSSSAMAQHAVDKLHAHVFKGALLSVTLKKRLDGVVKQPHPSDPIPSRANRLIVRNLPFDITEQDLRAIFLPHGSIYSIDIPLVDAAEGGELSAPSRGKGFAFVWMWNRKEAEAAVHVCNGMQRRKREADKSLNETGRMIAVDWALSKNKWEEKKLLNEEMDSGSRSEQGCGDDAESLQSVVGELDGMAMKKHPDEDEEKGRPSLPQPEAGTTLFIRNIPFLATEDELRVLLRKFGPLRYARITIDAATGRSRGTGFVCFWNRADADKVVEQSNTIRSDMTGAIEAPLPTRNPFAMASILTPDPSAPSAQSLVLHGRTLDVVRAVTREEAGKLKEAGEKARRKADKRNMYLLREGVILPNTSATETLSSADVQKRVDSYNARRALLGSNPSLYVSKTRLSIRQIPTFVTERLLKRLATHAIQVFNEEVATGSRTSLSEEEMTRDEPADVTRSNGKLTPRVRQAKIVRQADRVDPLTGKGRSKRYGFLELREHADALRVLRWANNNPDVPPLLAKWWSAELVEEKTNADPLRAKRVEEMDKRGDLTKQPKGTLIVEFSIENTQVVRRRAARQSAGRGNYLQQKTVMGDLRRGGETQLNKGCLSKRSPAREFHPKAGVVGKIKGEG</sequence>
<dbReference type="InterPro" id="IPR000504">
    <property type="entry name" value="RRM_dom"/>
</dbReference>
<feature type="region of interest" description="Disordered" evidence="6">
    <location>
        <begin position="105"/>
        <end position="139"/>
    </location>
</feature>
<name>A0AAD4QKR7_9AGAM</name>
<dbReference type="CDD" id="cd12676">
    <property type="entry name" value="RRM3_Nop4p"/>
    <property type="match status" value="1"/>
</dbReference>
<feature type="domain" description="RRM" evidence="7">
    <location>
        <begin position="26"/>
        <end position="106"/>
    </location>
</feature>
<dbReference type="PROSITE" id="PS50102">
    <property type="entry name" value="RRM"/>
    <property type="match status" value="3"/>
</dbReference>
<evidence type="ECO:0000256" key="2">
    <source>
        <dbReference type="ARBA" id="ARBA00022737"/>
    </source>
</evidence>
<dbReference type="GO" id="GO:0005730">
    <property type="term" value="C:nucleolus"/>
    <property type="evidence" value="ECO:0007669"/>
    <property type="project" value="TreeGrafter"/>
</dbReference>
<dbReference type="EMBL" id="WTXG01000018">
    <property type="protein sequence ID" value="KAI0300568.1"/>
    <property type="molecule type" value="Genomic_DNA"/>
</dbReference>
<proteinExistence type="predicted"/>
<organism evidence="8 9">
    <name type="scientific">Multifurca ochricompacta</name>
    <dbReference type="NCBI Taxonomy" id="376703"/>
    <lineage>
        <taxon>Eukaryota</taxon>
        <taxon>Fungi</taxon>
        <taxon>Dikarya</taxon>
        <taxon>Basidiomycota</taxon>
        <taxon>Agaricomycotina</taxon>
        <taxon>Agaricomycetes</taxon>
        <taxon>Russulales</taxon>
        <taxon>Russulaceae</taxon>
        <taxon>Multifurca</taxon>
    </lineage>
</organism>